<comment type="caution">
    <text evidence="2">The sequence shown here is derived from an EMBL/GenBank/DDBJ whole genome shotgun (WGS) entry which is preliminary data.</text>
</comment>
<protein>
    <submittedName>
        <fullName evidence="2">DUF3780 domain-containing protein</fullName>
    </submittedName>
</protein>
<gene>
    <name evidence="2" type="ORF">EAH89_14590</name>
</gene>
<dbReference type="Pfam" id="PF12635">
    <property type="entry name" value="DUF3780"/>
    <property type="match status" value="1"/>
</dbReference>
<dbReference type="EMBL" id="RCZP01000013">
    <property type="protein sequence ID" value="TPG55476.1"/>
    <property type="molecule type" value="Genomic_DNA"/>
</dbReference>
<organism evidence="2 3">
    <name type="scientific">Muricoccus nepalensis</name>
    <dbReference type="NCBI Taxonomy" id="1854500"/>
    <lineage>
        <taxon>Bacteria</taxon>
        <taxon>Pseudomonadati</taxon>
        <taxon>Pseudomonadota</taxon>
        <taxon>Alphaproteobacteria</taxon>
        <taxon>Acetobacterales</taxon>
        <taxon>Roseomonadaceae</taxon>
        <taxon>Muricoccus</taxon>
    </lineage>
</organism>
<dbReference type="Proteomes" id="UP000317078">
    <property type="component" value="Unassembled WGS sequence"/>
</dbReference>
<evidence type="ECO:0000313" key="2">
    <source>
        <dbReference type="EMBL" id="TPG55476.1"/>
    </source>
</evidence>
<keyword evidence="3" id="KW-1185">Reference proteome</keyword>
<dbReference type="OrthoDB" id="67865at2"/>
<name>A0A502G2L8_9PROT</name>
<dbReference type="RefSeq" id="WP_140884416.1">
    <property type="nucleotide sequence ID" value="NZ_RCZP01000013.1"/>
</dbReference>
<evidence type="ECO:0000313" key="3">
    <source>
        <dbReference type="Proteomes" id="UP000317078"/>
    </source>
</evidence>
<proteinExistence type="predicted"/>
<dbReference type="AlphaFoldDB" id="A0A502G2L8"/>
<dbReference type="InterPro" id="IPR024220">
    <property type="entry name" value="DUF3780"/>
</dbReference>
<sequence>MMAARRVTAPARTKGRAPSEPVIRAGEFRAELGVVQARAKAAGTVGFGCPPLSAWPHHVIVSIPAGRGGDIRIREDFGILEDSERGLATERCAVPRGRWNAMADAAKTELNTRLREKGLATGRWQPGDNRVERVLGTELMTLAWAVISADEASVPAVVTSWVALTSSERLWLAGRVLMAPSDGVRRGLALLLSATPAEAPVKTSPAPKSTGGLPLFDLD</sequence>
<reference evidence="2 3" key="1">
    <citation type="journal article" date="2019" name="Environ. Microbiol.">
        <title>Species interactions and distinct microbial communities in high Arctic permafrost affected cryosols are associated with the CH4 and CO2 gas fluxes.</title>
        <authorList>
            <person name="Altshuler I."/>
            <person name="Hamel J."/>
            <person name="Turney S."/>
            <person name="Magnuson E."/>
            <person name="Levesque R."/>
            <person name="Greer C."/>
            <person name="Whyte L.G."/>
        </authorList>
    </citation>
    <scope>NUCLEOTIDE SEQUENCE [LARGE SCALE GENOMIC DNA]</scope>
    <source>
        <strain evidence="2 3">S9.3B</strain>
    </source>
</reference>
<accession>A0A502G2L8</accession>
<evidence type="ECO:0000256" key="1">
    <source>
        <dbReference type="SAM" id="MobiDB-lite"/>
    </source>
</evidence>
<feature type="region of interest" description="Disordered" evidence="1">
    <location>
        <begin position="199"/>
        <end position="219"/>
    </location>
</feature>